<dbReference type="PROSITE" id="PS50026">
    <property type="entry name" value="EGF_3"/>
    <property type="match status" value="1"/>
</dbReference>
<dbReference type="VEuPathDB" id="ToxoDB:cyc_02814"/>
<evidence type="ECO:0000256" key="2">
    <source>
        <dbReference type="SAM" id="SignalP"/>
    </source>
</evidence>
<dbReference type="EMBL" id="JROU02000033">
    <property type="protein sequence ID" value="OEH80594.1"/>
    <property type="molecule type" value="Genomic_DNA"/>
</dbReference>
<keyword evidence="1" id="KW-0245">EGF-like domain</keyword>
<reference evidence="4 5" key="1">
    <citation type="journal article" date="2016" name="BMC Genomics">
        <title>Comparative genomics reveals Cyclospora cayetanensis possesses coccidia-like metabolism and invasion components but unique surface antigens.</title>
        <authorList>
            <person name="Liu S."/>
            <person name="Wang L."/>
            <person name="Zheng H."/>
            <person name="Xu Z."/>
            <person name="Roellig D.M."/>
            <person name="Li N."/>
            <person name="Frace M.A."/>
            <person name="Tang K."/>
            <person name="Arrowood M.J."/>
            <person name="Moss D.M."/>
            <person name="Zhang L."/>
            <person name="Feng Y."/>
            <person name="Xiao L."/>
        </authorList>
    </citation>
    <scope>NUCLEOTIDE SEQUENCE [LARGE SCALE GENOMIC DNA]</scope>
    <source>
        <strain evidence="4 5">CHN_HEN01</strain>
    </source>
</reference>
<dbReference type="InterPro" id="IPR000742">
    <property type="entry name" value="EGF"/>
</dbReference>
<dbReference type="SMART" id="SM00181">
    <property type="entry name" value="EGF"/>
    <property type="match status" value="2"/>
</dbReference>
<dbReference type="Proteomes" id="UP000095192">
    <property type="component" value="Unassembled WGS sequence"/>
</dbReference>
<accession>A0A1D3DAV6</accession>
<keyword evidence="2" id="KW-0732">Signal</keyword>
<evidence type="ECO:0000256" key="1">
    <source>
        <dbReference type="PROSITE-ProRule" id="PRU00076"/>
    </source>
</evidence>
<evidence type="ECO:0000313" key="5">
    <source>
        <dbReference type="Proteomes" id="UP000095192"/>
    </source>
</evidence>
<organism evidence="4 5">
    <name type="scientific">Cyclospora cayetanensis</name>
    <dbReference type="NCBI Taxonomy" id="88456"/>
    <lineage>
        <taxon>Eukaryota</taxon>
        <taxon>Sar</taxon>
        <taxon>Alveolata</taxon>
        <taxon>Apicomplexa</taxon>
        <taxon>Conoidasida</taxon>
        <taxon>Coccidia</taxon>
        <taxon>Eucoccidiorida</taxon>
        <taxon>Eimeriorina</taxon>
        <taxon>Eimeriidae</taxon>
        <taxon>Cyclospora</taxon>
    </lineage>
</organism>
<comment type="caution">
    <text evidence="1">Lacks conserved residue(s) required for the propagation of feature annotation.</text>
</comment>
<dbReference type="PROSITE" id="PS01186">
    <property type="entry name" value="EGF_2"/>
    <property type="match status" value="1"/>
</dbReference>
<comment type="caution">
    <text evidence="4">The sequence shown here is derived from an EMBL/GenBank/DDBJ whole genome shotgun (WGS) entry which is preliminary data.</text>
</comment>
<sequence>MWCGKACLPFTGFRATLLTLTVMTPLCVEGGTLQSIRFLPRHPDLELHRPAGSVAMLQHLARGKEVNGILVLDCHQQKHVPPTMTALVGKYALAPRSSVLARNSTAGRGANVLVRITTDACGTTNSCDQNATCSDGLGSMPSCTCNEGFYGYGQTCAPLARTSECTDESCCSNGQFFMNNECVEVVDCKEAKLECGKNAFCAQQPGRFTECMCAPFFSGDGHECERSEGIGQLPTCTCNEGYFGSGYDCAEVAGGGGGGTTAPEEIAKYTFGPDTTIKLFLKDQSSGKVTLKLGSCYAVFLDFSEEPEVPHSQYNDEDLDFDNQNLLRNGPCIVLIHRDADTLTTLAYTSNESNPDWQTATTTHAYKDCVFSDVRVLAPQMEPSLISVSVTVDIKLVE</sequence>
<evidence type="ECO:0000259" key="3">
    <source>
        <dbReference type="PROSITE" id="PS50026"/>
    </source>
</evidence>
<feature type="domain" description="EGF-like" evidence="3">
    <location>
        <begin position="117"/>
        <end position="157"/>
    </location>
</feature>
<dbReference type="AlphaFoldDB" id="A0A1D3DAV6"/>
<protein>
    <recommendedName>
        <fullName evidence="3">EGF-like domain-containing protein</fullName>
    </recommendedName>
</protein>
<proteinExistence type="predicted"/>
<dbReference type="Gene3D" id="2.10.25.10">
    <property type="entry name" value="Laminin"/>
    <property type="match status" value="2"/>
</dbReference>
<gene>
    <name evidence="4" type="ORF">cyc_02814</name>
</gene>
<keyword evidence="5" id="KW-1185">Reference proteome</keyword>
<name>A0A1D3DAV6_9EIME</name>
<evidence type="ECO:0000313" key="4">
    <source>
        <dbReference type="EMBL" id="OEH80594.1"/>
    </source>
</evidence>
<feature type="chain" id="PRO_5008914301" description="EGF-like domain-containing protein" evidence="2">
    <location>
        <begin position="31"/>
        <end position="398"/>
    </location>
</feature>
<dbReference type="InParanoid" id="A0A1D3DAV6"/>
<feature type="signal peptide" evidence="2">
    <location>
        <begin position="1"/>
        <end position="30"/>
    </location>
</feature>